<keyword evidence="5 8" id="KW-0460">Magnesium</keyword>
<dbReference type="GO" id="GO:0006633">
    <property type="term" value="P:fatty acid biosynthetic process"/>
    <property type="evidence" value="ECO:0007669"/>
    <property type="project" value="UniProtKB-UniRule"/>
</dbReference>
<evidence type="ECO:0000256" key="8">
    <source>
        <dbReference type="HAMAP-Rule" id="MF_00101"/>
    </source>
</evidence>
<dbReference type="GO" id="GO:0008897">
    <property type="term" value="F:holo-[acyl-carrier-protein] synthase activity"/>
    <property type="evidence" value="ECO:0007669"/>
    <property type="project" value="UniProtKB-UniRule"/>
</dbReference>
<evidence type="ECO:0000256" key="3">
    <source>
        <dbReference type="ARBA" id="ARBA00022723"/>
    </source>
</evidence>
<keyword evidence="11" id="KW-1185">Reference proteome</keyword>
<dbReference type="InterPro" id="IPR004568">
    <property type="entry name" value="Ppantetheine-prot_Trfase_dom"/>
</dbReference>
<dbReference type="SUPFAM" id="SSF56214">
    <property type="entry name" value="4'-phosphopantetheinyl transferase"/>
    <property type="match status" value="1"/>
</dbReference>
<organism evidence="10 11">
    <name type="scientific">Hydrogenoanaerobacterium saccharovorans</name>
    <dbReference type="NCBI Taxonomy" id="474960"/>
    <lineage>
        <taxon>Bacteria</taxon>
        <taxon>Bacillati</taxon>
        <taxon>Bacillota</taxon>
        <taxon>Clostridia</taxon>
        <taxon>Eubacteriales</taxon>
        <taxon>Oscillospiraceae</taxon>
        <taxon>Hydrogenoanaerobacterium</taxon>
    </lineage>
</organism>
<dbReference type="GO" id="GO:0005737">
    <property type="term" value="C:cytoplasm"/>
    <property type="evidence" value="ECO:0007669"/>
    <property type="project" value="UniProtKB-SubCell"/>
</dbReference>
<dbReference type="Pfam" id="PF01648">
    <property type="entry name" value="ACPS"/>
    <property type="match status" value="1"/>
</dbReference>
<dbReference type="Proteomes" id="UP000199158">
    <property type="component" value="Unassembled WGS sequence"/>
</dbReference>
<keyword evidence="2 8" id="KW-0808">Transferase</keyword>
<evidence type="ECO:0000256" key="5">
    <source>
        <dbReference type="ARBA" id="ARBA00022842"/>
    </source>
</evidence>
<comment type="cofactor">
    <cofactor evidence="8">
        <name>Mg(2+)</name>
        <dbReference type="ChEBI" id="CHEBI:18420"/>
    </cofactor>
</comment>
<evidence type="ECO:0000313" key="10">
    <source>
        <dbReference type="EMBL" id="SEM56871.1"/>
    </source>
</evidence>
<evidence type="ECO:0000256" key="4">
    <source>
        <dbReference type="ARBA" id="ARBA00022832"/>
    </source>
</evidence>
<dbReference type="EC" id="2.7.8.7" evidence="8"/>
<evidence type="ECO:0000313" key="11">
    <source>
        <dbReference type="Proteomes" id="UP000199158"/>
    </source>
</evidence>
<sequence>MMIQTGIDLIEVARIAKSMQKQRFMQHVFSPQEQEMFEKRGKNPQTVAVNFAAKEALSKALGTGIRGFALNEISLLRDEFGKPYFQLSGKILEIVQKNRYKLSVSVTHTKEYASAVVVCYGGIEP</sequence>
<dbReference type="InterPro" id="IPR008278">
    <property type="entry name" value="4-PPantetheinyl_Trfase_dom"/>
</dbReference>
<comment type="function">
    <text evidence="8">Transfers the 4'-phosphopantetheine moiety from coenzyme A to a Ser of acyl-carrier-protein.</text>
</comment>
<feature type="binding site" evidence="8">
    <location>
        <position position="55"/>
    </location>
    <ligand>
        <name>Mg(2+)</name>
        <dbReference type="ChEBI" id="CHEBI:18420"/>
    </ligand>
</feature>
<accession>A0A1H7ZF53</accession>
<proteinExistence type="inferred from homology"/>
<gene>
    <name evidence="8" type="primary">acpS</name>
    <name evidence="10" type="ORF">SAMN05216180_0626</name>
</gene>
<comment type="catalytic activity">
    <reaction evidence="8">
        <text>apo-[ACP] + CoA = holo-[ACP] + adenosine 3',5'-bisphosphate + H(+)</text>
        <dbReference type="Rhea" id="RHEA:12068"/>
        <dbReference type="Rhea" id="RHEA-COMP:9685"/>
        <dbReference type="Rhea" id="RHEA-COMP:9690"/>
        <dbReference type="ChEBI" id="CHEBI:15378"/>
        <dbReference type="ChEBI" id="CHEBI:29999"/>
        <dbReference type="ChEBI" id="CHEBI:57287"/>
        <dbReference type="ChEBI" id="CHEBI:58343"/>
        <dbReference type="ChEBI" id="CHEBI:64479"/>
        <dbReference type="EC" id="2.7.8.7"/>
    </reaction>
</comment>
<keyword evidence="8" id="KW-0963">Cytoplasm</keyword>
<keyword evidence="7 8" id="KW-0275">Fatty acid biosynthesis</keyword>
<reference evidence="10 11" key="1">
    <citation type="submission" date="2016-10" db="EMBL/GenBank/DDBJ databases">
        <authorList>
            <person name="de Groot N.N."/>
        </authorList>
    </citation>
    <scope>NUCLEOTIDE SEQUENCE [LARGE SCALE GENOMIC DNA]</scope>
    <source>
        <strain evidence="10 11">CGMCC 1.5070</strain>
    </source>
</reference>
<dbReference type="HAMAP" id="MF_00101">
    <property type="entry name" value="AcpS"/>
    <property type="match status" value="1"/>
</dbReference>
<evidence type="ECO:0000259" key="9">
    <source>
        <dbReference type="Pfam" id="PF01648"/>
    </source>
</evidence>
<keyword evidence="3 8" id="KW-0479">Metal-binding</keyword>
<dbReference type="InterPro" id="IPR002582">
    <property type="entry name" value="ACPS"/>
</dbReference>
<keyword evidence="4 8" id="KW-0276">Fatty acid metabolism</keyword>
<dbReference type="AlphaFoldDB" id="A0A1H7ZF53"/>
<dbReference type="InterPro" id="IPR037143">
    <property type="entry name" value="4-PPantetheinyl_Trfase_dom_sf"/>
</dbReference>
<evidence type="ECO:0000256" key="1">
    <source>
        <dbReference type="ARBA" id="ARBA00022516"/>
    </source>
</evidence>
<dbReference type="EMBL" id="FOCG01000001">
    <property type="protein sequence ID" value="SEM56871.1"/>
    <property type="molecule type" value="Genomic_DNA"/>
</dbReference>
<evidence type="ECO:0000256" key="6">
    <source>
        <dbReference type="ARBA" id="ARBA00023098"/>
    </source>
</evidence>
<keyword evidence="1 8" id="KW-0444">Lipid biosynthesis</keyword>
<keyword evidence="6 8" id="KW-0443">Lipid metabolism</keyword>
<dbReference type="NCBIfam" id="TIGR00556">
    <property type="entry name" value="pantethn_trn"/>
    <property type="match status" value="1"/>
</dbReference>
<comment type="similarity">
    <text evidence="8">Belongs to the P-Pant transferase superfamily. AcpS family.</text>
</comment>
<name>A0A1H7ZF53_9FIRM</name>
<evidence type="ECO:0000256" key="7">
    <source>
        <dbReference type="ARBA" id="ARBA00023160"/>
    </source>
</evidence>
<protein>
    <recommendedName>
        <fullName evidence="8">Holo-[acyl-carrier-protein] synthase</fullName>
        <shortName evidence="8">Holo-ACP synthase</shortName>
        <ecNumber evidence="8">2.7.8.7</ecNumber>
    </recommendedName>
    <alternativeName>
        <fullName evidence="8">4'-phosphopantetheinyl transferase AcpS</fullName>
    </alternativeName>
</protein>
<evidence type="ECO:0000256" key="2">
    <source>
        <dbReference type="ARBA" id="ARBA00022679"/>
    </source>
</evidence>
<feature type="domain" description="4'-phosphopantetheinyl transferase" evidence="9">
    <location>
        <begin position="6"/>
        <end position="115"/>
    </location>
</feature>
<dbReference type="GO" id="GO:0000287">
    <property type="term" value="F:magnesium ion binding"/>
    <property type="evidence" value="ECO:0007669"/>
    <property type="project" value="UniProtKB-UniRule"/>
</dbReference>
<feature type="binding site" evidence="8">
    <location>
        <position position="8"/>
    </location>
    <ligand>
        <name>Mg(2+)</name>
        <dbReference type="ChEBI" id="CHEBI:18420"/>
    </ligand>
</feature>
<dbReference type="STRING" id="474960.SAMN05216180_0626"/>
<dbReference type="Gene3D" id="3.90.470.20">
    <property type="entry name" value="4'-phosphopantetheinyl transferase domain"/>
    <property type="match status" value="1"/>
</dbReference>
<dbReference type="RefSeq" id="WP_242943068.1">
    <property type="nucleotide sequence ID" value="NZ_FOCG01000001.1"/>
</dbReference>
<comment type="subcellular location">
    <subcellularLocation>
        <location evidence="8">Cytoplasm</location>
    </subcellularLocation>
</comment>
<dbReference type="NCBIfam" id="TIGR00516">
    <property type="entry name" value="acpS"/>
    <property type="match status" value="1"/>
</dbReference>